<evidence type="ECO:0000256" key="2">
    <source>
        <dbReference type="ARBA" id="ARBA00022692"/>
    </source>
</evidence>
<feature type="transmembrane region" description="Helical" evidence="5">
    <location>
        <begin position="70"/>
        <end position="91"/>
    </location>
</feature>
<dbReference type="GO" id="GO:0030416">
    <property type="term" value="P:methylamine metabolic process"/>
    <property type="evidence" value="ECO:0007669"/>
    <property type="project" value="InterPro"/>
</dbReference>
<proteinExistence type="predicted"/>
<organism evidence="7 8">
    <name type="scientific">Melghirimyces algeriensis</name>
    <dbReference type="NCBI Taxonomy" id="910412"/>
    <lineage>
        <taxon>Bacteria</taxon>
        <taxon>Bacillati</taxon>
        <taxon>Bacillota</taxon>
        <taxon>Bacilli</taxon>
        <taxon>Bacillales</taxon>
        <taxon>Thermoactinomycetaceae</taxon>
        <taxon>Melghirimyces</taxon>
    </lineage>
</organism>
<dbReference type="Pfam" id="PF07291">
    <property type="entry name" value="MauE"/>
    <property type="match status" value="1"/>
</dbReference>
<keyword evidence="3 5" id="KW-1133">Transmembrane helix</keyword>
<evidence type="ECO:0000256" key="1">
    <source>
        <dbReference type="ARBA" id="ARBA00004141"/>
    </source>
</evidence>
<dbReference type="Proteomes" id="UP000315636">
    <property type="component" value="Unassembled WGS sequence"/>
</dbReference>
<evidence type="ECO:0000256" key="4">
    <source>
        <dbReference type="ARBA" id="ARBA00023136"/>
    </source>
</evidence>
<dbReference type="EMBL" id="FXTI01000005">
    <property type="protein sequence ID" value="SMO65640.1"/>
    <property type="molecule type" value="Genomic_DNA"/>
</dbReference>
<evidence type="ECO:0000313" key="7">
    <source>
        <dbReference type="EMBL" id="SMO65640.1"/>
    </source>
</evidence>
<feature type="transmembrane region" description="Helical" evidence="5">
    <location>
        <begin position="43"/>
        <end position="64"/>
    </location>
</feature>
<evidence type="ECO:0000256" key="5">
    <source>
        <dbReference type="SAM" id="Phobius"/>
    </source>
</evidence>
<protein>
    <submittedName>
        <fullName evidence="7">Methylamine utilisation protein MauE</fullName>
    </submittedName>
</protein>
<gene>
    <name evidence="7" type="ORF">SAMN06264849_10566</name>
</gene>
<feature type="domain" description="Methylamine utilisation protein MauE" evidence="6">
    <location>
        <begin position="3"/>
        <end position="130"/>
    </location>
</feature>
<feature type="transmembrane region" description="Helical" evidence="5">
    <location>
        <begin position="112"/>
        <end position="129"/>
    </location>
</feature>
<reference evidence="7 8" key="1">
    <citation type="submission" date="2017-05" db="EMBL/GenBank/DDBJ databases">
        <authorList>
            <person name="Varghese N."/>
            <person name="Submissions S."/>
        </authorList>
    </citation>
    <scope>NUCLEOTIDE SEQUENCE [LARGE SCALE GENOMIC DNA]</scope>
    <source>
        <strain evidence="7 8">DSM 45474</strain>
    </source>
</reference>
<comment type="subcellular location">
    <subcellularLocation>
        <location evidence="1">Membrane</location>
        <topology evidence="1">Multi-pass membrane protein</topology>
    </subcellularLocation>
</comment>
<evidence type="ECO:0000313" key="8">
    <source>
        <dbReference type="Proteomes" id="UP000315636"/>
    </source>
</evidence>
<accession>A0A521D3Z9</accession>
<dbReference type="GO" id="GO:0016020">
    <property type="term" value="C:membrane"/>
    <property type="evidence" value="ECO:0007669"/>
    <property type="project" value="UniProtKB-SubCell"/>
</dbReference>
<dbReference type="UniPathway" id="UPA00895"/>
<keyword evidence="4 5" id="KW-0472">Membrane</keyword>
<keyword evidence="2 5" id="KW-0812">Transmembrane</keyword>
<dbReference type="RefSeq" id="WP_142505403.1">
    <property type="nucleotide sequence ID" value="NZ_FXTI01000005.1"/>
</dbReference>
<evidence type="ECO:0000259" key="6">
    <source>
        <dbReference type="Pfam" id="PF07291"/>
    </source>
</evidence>
<name>A0A521D3Z9_9BACL</name>
<feature type="transmembrane region" description="Helical" evidence="5">
    <location>
        <begin position="141"/>
        <end position="161"/>
    </location>
</feature>
<evidence type="ECO:0000256" key="3">
    <source>
        <dbReference type="ARBA" id="ARBA00022989"/>
    </source>
</evidence>
<sequence length="177" mass="19787">MIVSFFLRMTLAILFLTTAWSKWRGWDRHTQLMTAYRIIPSGWVPWFLGGFLISECYIALTLLLFGFQPITIGLGLGLLFLYTGAVVINLVRGNQDISCGCGSVLESDRLSWGLVVRNLFLMAMVVLGWMSSLASSPEMGWIHQTLLTLVAVGVILIAGNLKGFWEIKRKIEKLATD</sequence>
<dbReference type="InterPro" id="IPR009908">
    <property type="entry name" value="Methylamine_util_MauE"/>
</dbReference>
<dbReference type="AlphaFoldDB" id="A0A521D3Z9"/>
<dbReference type="OrthoDB" id="4462029at2"/>
<keyword evidence="8" id="KW-1185">Reference proteome</keyword>
<feature type="transmembrane region" description="Helical" evidence="5">
    <location>
        <begin position="6"/>
        <end position="23"/>
    </location>
</feature>